<keyword evidence="9 17" id="KW-0418">Kinase</keyword>
<feature type="region of interest" description="Disordered" evidence="15">
    <location>
        <begin position="151"/>
        <end position="211"/>
    </location>
</feature>
<comment type="subunit">
    <text evidence="2">Component of the EKC/KEOPS complex composed of at least BUD32, CGI121, GON7, KAE1 and PCC1; the whole complex dimerizes.</text>
</comment>
<feature type="region of interest" description="Disordered" evidence="15">
    <location>
        <begin position="1"/>
        <end position="39"/>
    </location>
</feature>
<organism evidence="17 18">
    <name type="scientific">Terfezia boudieri ATCC MYA-4762</name>
    <dbReference type="NCBI Taxonomy" id="1051890"/>
    <lineage>
        <taxon>Eukaryota</taxon>
        <taxon>Fungi</taxon>
        <taxon>Dikarya</taxon>
        <taxon>Ascomycota</taxon>
        <taxon>Pezizomycotina</taxon>
        <taxon>Pezizomycetes</taxon>
        <taxon>Pezizales</taxon>
        <taxon>Pezizaceae</taxon>
        <taxon>Terfezia</taxon>
    </lineage>
</organism>
<protein>
    <recommendedName>
        <fullName evidence="5">EKC/KEOPS complex subunit BUD32</fullName>
        <ecNumber evidence="3">2.7.11.1</ecNumber>
    </recommendedName>
    <alternativeName>
        <fullName evidence="11 12">Atypical Serine/threonine protein kinase BUD32</fullName>
    </alternativeName>
    <alternativeName>
        <fullName evidence="4">EKC/KEOPS complex subunit bud32</fullName>
    </alternativeName>
</protein>
<dbReference type="GO" id="GO:0004674">
    <property type="term" value="F:protein serine/threonine kinase activity"/>
    <property type="evidence" value="ECO:0007669"/>
    <property type="project" value="UniProtKB-KW"/>
</dbReference>
<dbReference type="PROSITE" id="PS50011">
    <property type="entry name" value="PROTEIN_KINASE_DOM"/>
    <property type="match status" value="1"/>
</dbReference>
<evidence type="ECO:0000313" key="17">
    <source>
        <dbReference type="EMBL" id="RPB24509.1"/>
    </source>
</evidence>
<dbReference type="OrthoDB" id="413582at2759"/>
<dbReference type="InParanoid" id="A0A3N4LSJ3"/>
<evidence type="ECO:0000256" key="12">
    <source>
        <dbReference type="ARBA" id="ARBA00033194"/>
    </source>
</evidence>
<feature type="compositionally biased region" description="Basic and acidic residues" evidence="15">
    <location>
        <begin position="83"/>
        <end position="103"/>
    </location>
</feature>
<evidence type="ECO:0000256" key="4">
    <source>
        <dbReference type="ARBA" id="ARBA00013948"/>
    </source>
</evidence>
<evidence type="ECO:0000256" key="11">
    <source>
        <dbReference type="ARBA" id="ARBA00030980"/>
    </source>
</evidence>
<evidence type="ECO:0000256" key="6">
    <source>
        <dbReference type="ARBA" id="ARBA00022527"/>
    </source>
</evidence>
<reference evidence="17 18" key="1">
    <citation type="journal article" date="2018" name="Nat. Ecol. Evol.">
        <title>Pezizomycetes genomes reveal the molecular basis of ectomycorrhizal truffle lifestyle.</title>
        <authorList>
            <person name="Murat C."/>
            <person name="Payen T."/>
            <person name="Noel B."/>
            <person name="Kuo A."/>
            <person name="Morin E."/>
            <person name="Chen J."/>
            <person name="Kohler A."/>
            <person name="Krizsan K."/>
            <person name="Balestrini R."/>
            <person name="Da Silva C."/>
            <person name="Montanini B."/>
            <person name="Hainaut M."/>
            <person name="Levati E."/>
            <person name="Barry K.W."/>
            <person name="Belfiori B."/>
            <person name="Cichocki N."/>
            <person name="Clum A."/>
            <person name="Dockter R.B."/>
            <person name="Fauchery L."/>
            <person name="Guy J."/>
            <person name="Iotti M."/>
            <person name="Le Tacon F."/>
            <person name="Lindquist E.A."/>
            <person name="Lipzen A."/>
            <person name="Malagnac F."/>
            <person name="Mello A."/>
            <person name="Molinier V."/>
            <person name="Miyauchi S."/>
            <person name="Poulain J."/>
            <person name="Riccioni C."/>
            <person name="Rubini A."/>
            <person name="Sitrit Y."/>
            <person name="Splivallo R."/>
            <person name="Traeger S."/>
            <person name="Wang M."/>
            <person name="Zifcakova L."/>
            <person name="Wipf D."/>
            <person name="Zambonelli A."/>
            <person name="Paolocci F."/>
            <person name="Nowrousian M."/>
            <person name="Ottonello S."/>
            <person name="Baldrian P."/>
            <person name="Spatafora J.W."/>
            <person name="Henrissat B."/>
            <person name="Nagy L.G."/>
            <person name="Aury J.M."/>
            <person name="Wincker P."/>
            <person name="Grigoriev I.V."/>
            <person name="Bonfante P."/>
            <person name="Martin F.M."/>
        </authorList>
    </citation>
    <scope>NUCLEOTIDE SEQUENCE [LARGE SCALE GENOMIC DNA]</scope>
    <source>
        <strain evidence="17 18">ATCC MYA-4762</strain>
    </source>
</reference>
<evidence type="ECO:0000259" key="16">
    <source>
        <dbReference type="PROSITE" id="PS50011"/>
    </source>
</evidence>
<keyword evidence="7" id="KW-0808">Transferase</keyword>
<dbReference type="EC" id="2.7.11.1" evidence="3"/>
<dbReference type="STRING" id="1051890.A0A3N4LSJ3"/>
<evidence type="ECO:0000256" key="9">
    <source>
        <dbReference type="ARBA" id="ARBA00022777"/>
    </source>
</evidence>
<dbReference type="AlphaFoldDB" id="A0A3N4LSJ3"/>
<keyword evidence="8" id="KW-0547">Nucleotide-binding</keyword>
<dbReference type="Pfam" id="PF00069">
    <property type="entry name" value="Pkinase"/>
    <property type="match status" value="1"/>
</dbReference>
<feature type="compositionally biased region" description="Low complexity" evidence="15">
    <location>
        <begin position="160"/>
        <end position="176"/>
    </location>
</feature>
<evidence type="ECO:0000256" key="8">
    <source>
        <dbReference type="ARBA" id="ARBA00022741"/>
    </source>
</evidence>
<keyword evidence="10" id="KW-0067">ATP-binding</keyword>
<sequence>MKTPKKAPRRKSAVCKSSLKSEGTSKSGPRRTNGYGKVDSEKVTFARRVLKGSEKCTKNGEEAEFSEDELGATATTVGVETPGIRDDRGGMKETKFANKDGTTEPVERKLEGTNDRVDGVSLFTSPERMKKIKIEKDVQTEAVTISEALPPHQPAINNGIPSSPISIPTPLSPLSPQEHGQDVVNGQGAELEGRDTDHKNAPEQPQVPPTEAFVDPVIGRTLHARYHILGTLGRGNFSTTYLAKDLPPEPEPPDAENHLNPGGRRTGTLVAVKRVNSPWLNPMGQTEYETLHSLHLYDSPRHIIKPLFAFFDHEYIFHLVLEPLDSARPVSLPEGCACLPSHIQKCKSTLACPGRQYLFQKLVVQVLSGVYALHRHGLIHSDLTPANILYLPESNRIKIIDLGNAIKIDDPPLKGEAQFEVQSAHYRAPEILLGAGPLERKIDIWGVGVVALEWLLGTEGRKELETEIKLVGEGAGVDINTEWQPIMAVSTASRKALVARITTLFGSVGSYRQGVFWKEEYDTLGRMPGRTAEVDEWELAVSQENHAILPRFLLNTTLSPGLTQCMGKMLQVDVWQRKTSAEVLRDEWLVKGLLGEWASVLLSDAPIYHRVGMAREVVREGTAASGEEVWVEEIDDSGFAESVDGKEMEADGRGQWVKGITPTDSPFEEDIREELSHNDHRDYTVTTPEEELCGNLYHEANPPTTSESSTADQAAPSTPFQKIKGVKRFDDIPFGDRLPFLSPTDFPFTYTRFCPSPSPPLPRLFQSPSPVPLPPPSPGQLAQAEVEEEVDVLLLRPMGLATDLDVTVRRNSIEEAAHGMRQEIQPNLAPLVVDSLASLQGFPRPSTTLNDTSEVMPQKQAPILLNEDNETKKPNIITWHMDLAKGLQGSDQDDEDDDEVRLL</sequence>
<evidence type="ECO:0000256" key="13">
    <source>
        <dbReference type="ARBA" id="ARBA00047899"/>
    </source>
</evidence>
<dbReference type="InterPro" id="IPR000719">
    <property type="entry name" value="Prot_kinase_dom"/>
</dbReference>
<feature type="compositionally biased region" description="Polar residues" evidence="15">
    <location>
        <begin position="702"/>
        <end position="718"/>
    </location>
</feature>
<dbReference type="PANTHER" id="PTHR24058:SF28">
    <property type="entry name" value="SERINE_THREONINE-PROTEIN KINASE MINIBRAIN"/>
    <property type="match status" value="1"/>
</dbReference>
<dbReference type="InterPro" id="IPR050494">
    <property type="entry name" value="Ser_Thr_dual-spec_kinase"/>
</dbReference>
<dbReference type="Proteomes" id="UP000267821">
    <property type="component" value="Unassembled WGS sequence"/>
</dbReference>
<feature type="region of interest" description="Disordered" evidence="15">
    <location>
        <begin position="695"/>
        <end position="718"/>
    </location>
</feature>
<accession>A0A3N4LSJ3</accession>
<evidence type="ECO:0000256" key="15">
    <source>
        <dbReference type="SAM" id="MobiDB-lite"/>
    </source>
</evidence>
<keyword evidence="6" id="KW-0723">Serine/threonine-protein kinase</keyword>
<evidence type="ECO:0000256" key="2">
    <source>
        <dbReference type="ARBA" id="ARBA00011534"/>
    </source>
</evidence>
<evidence type="ECO:0000313" key="18">
    <source>
        <dbReference type="Proteomes" id="UP000267821"/>
    </source>
</evidence>
<keyword evidence="18" id="KW-1185">Reference proteome</keyword>
<feature type="domain" description="Protein kinase" evidence="16">
    <location>
        <begin position="226"/>
        <end position="589"/>
    </location>
</feature>
<dbReference type="InterPro" id="IPR011009">
    <property type="entry name" value="Kinase-like_dom_sf"/>
</dbReference>
<dbReference type="SMART" id="SM00220">
    <property type="entry name" value="S_TKc"/>
    <property type="match status" value="1"/>
</dbReference>
<proteinExistence type="predicted"/>
<feature type="compositionally biased region" description="Polar residues" evidence="15">
    <location>
        <begin position="18"/>
        <end position="27"/>
    </location>
</feature>
<feature type="region of interest" description="Disordered" evidence="15">
    <location>
        <begin position="59"/>
        <end position="103"/>
    </location>
</feature>
<dbReference type="EMBL" id="ML121541">
    <property type="protein sequence ID" value="RPB24509.1"/>
    <property type="molecule type" value="Genomic_DNA"/>
</dbReference>
<comment type="catalytic activity">
    <reaction evidence="14">
        <text>L-seryl-[protein] + ATP = O-phospho-L-seryl-[protein] + ADP + H(+)</text>
        <dbReference type="Rhea" id="RHEA:17989"/>
        <dbReference type="Rhea" id="RHEA-COMP:9863"/>
        <dbReference type="Rhea" id="RHEA-COMP:11604"/>
        <dbReference type="ChEBI" id="CHEBI:15378"/>
        <dbReference type="ChEBI" id="CHEBI:29999"/>
        <dbReference type="ChEBI" id="CHEBI:30616"/>
        <dbReference type="ChEBI" id="CHEBI:83421"/>
        <dbReference type="ChEBI" id="CHEBI:456216"/>
        <dbReference type="EC" id="2.7.11.1"/>
    </reaction>
</comment>
<dbReference type="PROSITE" id="PS00109">
    <property type="entry name" value="PROTEIN_KINASE_TYR"/>
    <property type="match status" value="1"/>
</dbReference>
<feature type="compositionally biased region" description="Basic and acidic residues" evidence="15">
    <location>
        <begin position="191"/>
        <end position="201"/>
    </location>
</feature>
<feature type="compositionally biased region" description="Basic residues" evidence="15">
    <location>
        <begin position="1"/>
        <end position="13"/>
    </location>
</feature>
<evidence type="ECO:0000256" key="7">
    <source>
        <dbReference type="ARBA" id="ARBA00022679"/>
    </source>
</evidence>
<dbReference type="PANTHER" id="PTHR24058">
    <property type="entry name" value="DUAL SPECIFICITY PROTEIN KINASE"/>
    <property type="match status" value="1"/>
</dbReference>
<evidence type="ECO:0000256" key="5">
    <source>
        <dbReference type="ARBA" id="ARBA00019973"/>
    </source>
</evidence>
<gene>
    <name evidence="17" type="ORF">L211DRAFT_171312</name>
</gene>
<evidence type="ECO:0000256" key="10">
    <source>
        <dbReference type="ARBA" id="ARBA00022840"/>
    </source>
</evidence>
<feature type="compositionally biased region" description="Pro residues" evidence="15">
    <location>
        <begin position="769"/>
        <end position="778"/>
    </location>
</feature>
<dbReference type="SUPFAM" id="SSF56112">
    <property type="entry name" value="Protein kinase-like (PK-like)"/>
    <property type="match status" value="1"/>
</dbReference>
<evidence type="ECO:0000256" key="3">
    <source>
        <dbReference type="ARBA" id="ARBA00012513"/>
    </source>
</evidence>
<dbReference type="InterPro" id="IPR008266">
    <property type="entry name" value="Tyr_kinase_AS"/>
</dbReference>
<feature type="region of interest" description="Disordered" evidence="15">
    <location>
        <begin position="759"/>
        <end position="780"/>
    </location>
</feature>
<dbReference type="GO" id="GO:0005524">
    <property type="term" value="F:ATP binding"/>
    <property type="evidence" value="ECO:0007669"/>
    <property type="project" value="UniProtKB-KW"/>
</dbReference>
<evidence type="ECO:0000256" key="1">
    <source>
        <dbReference type="ARBA" id="ARBA00003747"/>
    </source>
</evidence>
<evidence type="ECO:0000256" key="14">
    <source>
        <dbReference type="ARBA" id="ARBA00048679"/>
    </source>
</evidence>
<dbReference type="Gene3D" id="1.10.510.10">
    <property type="entry name" value="Transferase(Phosphotransferase) domain 1"/>
    <property type="match status" value="1"/>
</dbReference>
<name>A0A3N4LSJ3_9PEZI</name>
<comment type="catalytic activity">
    <reaction evidence="13">
        <text>L-threonyl-[protein] + ATP = O-phospho-L-threonyl-[protein] + ADP + H(+)</text>
        <dbReference type="Rhea" id="RHEA:46608"/>
        <dbReference type="Rhea" id="RHEA-COMP:11060"/>
        <dbReference type="Rhea" id="RHEA-COMP:11605"/>
        <dbReference type="ChEBI" id="CHEBI:15378"/>
        <dbReference type="ChEBI" id="CHEBI:30013"/>
        <dbReference type="ChEBI" id="CHEBI:30616"/>
        <dbReference type="ChEBI" id="CHEBI:61977"/>
        <dbReference type="ChEBI" id="CHEBI:456216"/>
        <dbReference type="EC" id="2.7.11.1"/>
    </reaction>
</comment>
<comment type="function">
    <text evidence="1">Component of the EKC/KEOPS complex that is required for the formation of a threonylcarbamoyl group on adenosine at position 37 (t(6)A37) in tRNAs that read codons beginning with adenine. The complex is probably involved in the transfer of the threonylcarbamoyl moiety of threonylcarbamoyl-AMP (TC-AMP) to the N6 group of A37. BUD32 has ATPase activity in the context of the EKC/KEOPS complex and likely plays a supporting role to the catalytic subunit KAE1. The EKC/KEOPS complex also promotes both telomere uncapping and telomere elongation. The complex is required for efficient recruitment of transcriptional coactivators.</text>
</comment>